<keyword evidence="2" id="KW-1185">Reference proteome</keyword>
<name>A0AAD3HQX6_9CHLO</name>
<organism evidence="1 2">
    <name type="scientific">Astrephomene gubernaculifera</name>
    <dbReference type="NCBI Taxonomy" id="47775"/>
    <lineage>
        <taxon>Eukaryota</taxon>
        <taxon>Viridiplantae</taxon>
        <taxon>Chlorophyta</taxon>
        <taxon>core chlorophytes</taxon>
        <taxon>Chlorophyceae</taxon>
        <taxon>CS clade</taxon>
        <taxon>Chlamydomonadales</taxon>
        <taxon>Astrephomenaceae</taxon>
        <taxon>Astrephomene</taxon>
    </lineage>
</organism>
<accession>A0AAD3HQX6</accession>
<sequence>MHLLALSKLQSRSVFQMFLFRFFQPKKQTSRQPDNKPFKSAQEREKGLQALYLSTVPKEGPPLPVKLPETLPPGHPWAACWEKSGLAGTEIIPYPVRVVRG</sequence>
<proteinExistence type="predicted"/>
<gene>
    <name evidence="1" type="ORF">Agub_g11381</name>
</gene>
<evidence type="ECO:0000313" key="1">
    <source>
        <dbReference type="EMBL" id="GFR49355.1"/>
    </source>
</evidence>
<dbReference type="Proteomes" id="UP001054857">
    <property type="component" value="Unassembled WGS sequence"/>
</dbReference>
<reference evidence="1 2" key="1">
    <citation type="journal article" date="2021" name="Sci. Rep.">
        <title>Genome sequencing of the multicellular alga Astrephomene provides insights into convergent evolution of germ-soma differentiation.</title>
        <authorList>
            <person name="Yamashita S."/>
            <person name="Yamamoto K."/>
            <person name="Matsuzaki R."/>
            <person name="Suzuki S."/>
            <person name="Yamaguchi H."/>
            <person name="Hirooka S."/>
            <person name="Minakuchi Y."/>
            <person name="Miyagishima S."/>
            <person name="Kawachi M."/>
            <person name="Toyoda A."/>
            <person name="Nozaki H."/>
        </authorList>
    </citation>
    <scope>NUCLEOTIDE SEQUENCE [LARGE SCALE GENOMIC DNA]</scope>
    <source>
        <strain evidence="1 2">NIES-4017</strain>
    </source>
</reference>
<dbReference type="AlphaFoldDB" id="A0AAD3HQX6"/>
<dbReference type="EMBL" id="BMAR01000029">
    <property type="protein sequence ID" value="GFR49355.1"/>
    <property type="molecule type" value="Genomic_DNA"/>
</dbReference>
<comment type="caution">
    <text evidence="1">The sequence shown here is derived from an EMBL/GenBank/DDBJ whole genome shotgun (WGS) entry which is preliminary data.</text>
</comment>
<protein>
    <submittedName>
        <fullName evidence="1">Uncharacterized protein</fullName>
    </submittedName>
</protein>
<evidence type="ECO:0000313" key="2">
    <source>
        <dbReference type="Proteomes" id="UP001054857"/>
    </source>
</evidence>